<accession>A0A102KNU1</accession>
<comment type="caution">
    <text evidence="1">The sequence shown here is derived from an EMBL/GenBank/DDBJ whole genome shotgun (WGS) entry which is preliminary data.</text>
</comment>
<dbReference type="EMBL" id="LOTN01000024">
    <property type="protein sequence ID" value="KUZ91549.1"/>
    <property type="molecule type" value="Genomic_DNA"/>
</dbReference>
<protein>
    <submittedName>
        <fullName evidence="1">Uncharacterized protein</fullName>
    </submittedName>
</protein>
<name>A0A102KNU1_9BURK</name>
<sequence>MIWLQTYPRFGLEAVRNGVQAFREKDDTSNATIEPLIDGPDGRLIQRLLHRNGAPAKLLEDGCFCWGHDQSDQLLGNVKRRFVDQVCLLPGKRGRVTYKQDGAVSLVKDFIDG</sequence>
<evidence type="ECO:0000313" key="2">
    <source>
        <dbReference type="Proteomes" id="UP000065521"/>
    </source>
</evidence>
<dbReference type="Proteomes" id="UP000065521">
    <property type="component" value="Unassembled WGS sequence"/>
</dbReference>
<evidence type="ECO:0000313" key="1">
    <source>
        <dbReference type="EMBL" id="KUZ91549.1"/>
    </source>
</evidence>
<organism evidence="1 2">
    <name type="scientific">Burkholderia ubonensis</name>
    <dbReference type="NCBI Taxonomy" id="101571"/>
    <lineage>
        <taxon>Bacteria</taxon>
        <taxon>Pseudomonadati</taxon>
        <taxon>Pseudomonadota</taxon>
        <taxon>Betaproteobacteria</taxon>
        <taxon>Burkholderiales</taxon>
        <taxon>Burkholderiaceae</taxon>
        <taxon>Burkholderia</taxon>
        <taxon>Burkholderia cepacia complex</taxon>
    </lineage>
</organism>
<reference evidence="1 2" key="1">
    <citation type="submission" date="2015-11" db="EMBL/GenBank/DDBJ databases">
        <title>Expanding the genomic diversity of Burkholderia species for the development of highly accurate diagnostics.</title>
        <authorList>
            <person name="Sahl J."/>
            <person name="Keim P."/>
            <person name="Wagner D."/>
        </authorList>
    </citation>
    <scope>NUCLEOTIDE SEQUENCE [LARGE SCALE GENOMIC DNA]</scope>
    <source>
        <strain evidence="1 2">RF32-BP4</strain>
    </source>
</reference>
<dbReference type="AlphaFoldDB" id="A0A102KNU1"/>
<proteinExistence type="predicted"/>
<gene>
    <name evidence="1" type="ORF">WI38_12405</name>
</gene>